<dbReference type="AlphaFoldDB" id="A0A0D3KRX1"/>
<dbReference type="KEGG" id="ehx:EMIHUDRAFT_224635"/>
<dbReference type="HOGENOM" id="CLU_1762229_0_0_1"/>
<organism evidence="1 2">
    <name type="scientific">Emiliania huxleyi (strain CCMP1516)</name>
    <dbReference type="NCBI Taxonomy" id="280463"/>
    <lineage>
        <taxon>Eukaryota</taxon>
        <taxon>Haptista</taxon>
        <taxon>Haptophyta</taxon>
        <taxon>Prymnesiophyceae</taxon>
        <taxon>Isochrysidales</taxon>
        <taxon>Noelaerhabdaceae</taxon>
        <taxon>Emiliania</taxon>
    </lineage>
</organism>
<dbReference type="PaxDb" id="2903-EOD38506"/>
<evidence type="ECO:0000313" key="2">
    <source>
        <dbReference type="Proteomes" id="UP000013827"/>
    </source>
</evidence>
<keyword evidence="2" id="KW-1185">Reference proteome</keyword>
<dbReference type="Proteomes" id="UP000013827">
    <property type="component" value="Unassembled WGS sequence"/>
</dbReference>
<sequence length="148" mass="16989">MLRRVAGPPPLPKLAERADLEHFKGVILNTLWRAELSRGQRSIFVAVLFCFLTHLAYNAWGGWPSVINDTVIWTATEAVRSACQDWLANPWVSLPRFVAMWEDLVEDAVVYTLHWDPEIPTSMPYWLDWRASATTTAARPKRQALDRQ</sequence>
<dbReference type="EnsemblProtists" id="EOD38506">
    <property type="protein sequence ID" value="EOD38506"/>
    <property type="gene ID" value="EMIHUDRAFT_224635"/>
</dbReference>
<name>A0A0D3KRX1_EMIH1</name>
<protein>
    <submittedName>
        <fullName evidence="1">Uncharacterized protein</fullName>
    </submittedName>
</protein>
<dbReference type="RefSeq" id="XP_005790935.1">
    <property type="nucleotide sequence ID" value="XM_005790878.1"/>
</dbReference>
<proteinExistence type="predicted"/>
<evidence type="ECO:0000313" key="1">
    <source>
        <dbReference type="EnsemblProtists" id="EOD38506"/>
    </source>
</evidence>
<accession>A0A0D3KRX1</accession>
<dbReference type="GeneID" id="17283776"/>
<reference evidence="2" key="1">
    <citation type="journal article" date="2013" name="Nature">
        <title>Pan genome of the phytoplankton Emiliania underpins its global distribution.</title>
        <authorList>
            <person name="Read B.A."/>
            <person name="Kegel J."/>
            <person name="Klute M.J."/>
            <person name="Kuo A."/>
            <person name="Lefebvre S.C."/>
            <person name="Maumus F."/>
            <person name="Mayer C."/>
            <person name="Miller J."/>
            <person name="Monier A."/>
            <person name="Salamov A."/>
            <person name="Young J."/>
            <person name="Aguilar M."/>
            <person name="Claverie J.M."/>
            <person name="Frickenhaus S."/>
            <person name="Gonzalez K."/>
            <person name="Herman E.K."/>
            <person name="Lin Y.C."/>
            <person name="Napier J."/>
            <person name="Ogata H."/>
            <person name="Sarno A.F."/>
            <person name="Shmutz J."/>
            <person name="Schroeder D."/>
            <person name="de Vargas C."/>
            <person name="Verret F."/>
            <person name="von Dassow P."/>
            <person name="Valentin K."/>
            <person name="Van de Peer Y."/>
            <person name="Wheeler G."/>
            <person name="Dacks J.B."/>
            <person name="Delwiche C.F."/>
            <person name="Dyhrman S.T."/>
            <person name="Glockner G."/>
            <person name="John U."/>
            <person name="Richards T."/>
            <person name="Worden A.Z."/>
            <person name="Zhang X."/>
            <person name="Grigoriev I.V."/>
            <person name="Allen A.E."/>
            <person name="Bidle K."/>
            <person name="Borodovsky M."/>
            <person name="Bowler C."/>
            <person name="Brownlee C."/>
            <person name="Cock J.M."/>
            <person name="Elias M."/>
            <person name="Gladyshev V.N."/>
            <person name="Groth M."/>
            <person name="Guda C."/>
            <person name="Hadaegh A."/>
            <person name="Iglesias-Rodriguez M.D."/>
            <person name="Jenkins J."/>
            <person name="Jones B.M."/>
            <person name="Lawson T."/>
            <person name="Leese F."/>
            <person name="Lindquist E."/>
            <person name="Lobanov A."/>
            <person name="Lomsadze A."/>
            <person name="Malik S.B."/>
            <person name="Marsh M.E."/>
            <person name="Mackinder L."/>
            <person name="Mock T."/>
            <person name="Mueller-Roeber B."/>
            <person name="Pagarete A."/>
            <person name="Parker M."/>
            <person name="Probert I."/>
            <person name="Quesneville H."/>
            <person name="Raines C."/>
            <person name="Rensing S.A."/>
            <person name="Riano-Pachon D.M."/>
            <person name="Richier S."/>
            <person name="Rokitta S."/>
            <person name="Shiraiwa Y."/>
            <person name="Soanes D.M."/>
            <person name="van der Giezen M."/>
            <person name="Wahlund T.M."/>
            <person name="Williams B."/>
            <person name="Wilson W."/>
            <person name="Wolfe G."/>
            <person name="Wurch L.L."/>
        </authorList>
    </citation>
    <scope>NUCLEOTIDE SEQUENCE</scope>
</reference>
<reference evidence="1" key="2">
    <citation type="submission" date="2024-10" db="UniProtKB">
        <authorList>
            <consortium name="EnsemblProtists"/>
        </authorList>
    </citation>
    <scope>IDENTIFICATION</scope>
</reference>